<evidence type="ECO:0000256" key="11">
    <source>
        <dbReference type="ARBA" id="ARBA00023136"/>
    </source>
</evidence>
<evidence type="ECO:0000256" key="8">
    <source>
        <dbReference type="ARBA" id="ARBA00022777"/>
    </source>
</evidence>
<evidence type="ECO:0000256" key="12">
    <source>
        <dbReference type="SAM" id="Phobius"/>
    </source>
</evidence>
<dbReference type="PANTHER" id="PTHR45528">
    <property type="entry name" value="SENSOR HISTIDINE KINASE CPXA"/>
    <property type="match status" value="1"/>
</dbReference>
<keyword evidence="12" id="KW-1133">Transmembrane helix</keyword>
<feature type="transmembrane region" description="Helical" evidence="12">
    <location>
        <begin position="160"/>
        <end position="178"/>
    </location>
</feature>
<evidence type="ECO:0000256" key="5">
    <source>
        <dbReference type="ARBA" id="ARBA00022553"/>
    </source>
</evidence>
<dbReference type="EC" id="2.7.13.3" evidence="3"/>
<dbReference type="InterPro" id="IPR003661">
    <property type="entry name" value="HisK_dim/P_dom"/>
</dbReference>
<gene>
    <name evidence="14" type="ORF">KPL37_01030</name>
</gene>
<evidence type="ECO:0000256" key="1">
    <source>
        <dbReference type="ARBA" id="ARBA00000085"/>
    </source>
</evidence>
<reference evidence="14 15" key="1">
    <citation type="submission" date="2021-06" db="EMBL/GenBank/DDBJ databases">
        <title>Clostridia strains as spoilage organisms.</title>
        <authorList>
            <person name="Wambui J."/>
            <person name="Stephan R."/>
            <person name="Stevens M.J.A."/>
        </authorList>
    </citation>
    <scope>NUCLEOTIDE SEQUENCE [LARGE SCALE GENOMIC DNA]</scope>
    <source>
        <strain evidence="14 15">DSM 14204</strain>
    </source>
</reference>
<evidence type="ECO:0000256" key="6">
    <source>
        <dbReference type="ARBA" id="ARBA00022679"/>
    </source>
</evidence>
<dbReference type="PROSITE" id="PS50109">
    <property type="entry name" value="HIS_KIN"/>
    <property type="match status" value="1"/>
</dbReference>
<evidence type="ECO:0000256" key="10">
    <source>
        <dbReference type="ARBA" id="ARBA00023012"/>
    </source>
</evidence>
<dbReference type="SMART" id="SM00388">
    <property type="entry name" value="HisKA"/>
    <property type="match status" value="1"/>
</dbReference>
<dbReference type="Pfam" id="PF00512">
    <property type="entry name" value="HisKA"/>
    <property type="match status" value="1"/>
</dbReference>
<feature type="domain" description="Histidine kinase" evidence="13">
    <location>
        <begin position="241"/>
        <end position="456"/>
    </location>
</feature>
<comment type="caution">
    <text evidence="14">The sequence shown here is derived from an EMBL/GenBank/DDBJ whole genome shotgun (WGS) entry which is preliminary data.</text>
</comment>
<keyword evidence="10" id="KW-0902">Two-component regulatory system</keyword>
<keyword evidence="12" id="KW-0812">Transmembrane</keyword>
<protein>
    <recommendedName>
        <fullName evidence="3">histidine kinase</fullName>
        <ecNumber evidence="3">2.7.13.3</ecNumber>
    </recommendedName>
</protein>
<keyword evidence="15" id="KW-1185">Reference proteome</keyword>
<feature type="transmembrane region" description="Helical" evidence="12">
    <location>
        <begin position="12"/>
        <end position="31"/>
    </location>
</feature>
<dbReference type="RefSeq" id="WP_216145372.1">
    <property type="nucleotide sequence ID" value="NZ_JAHLDV010000002.1"/>
</dbReference>
<evidence type="ECO:0000256" key="3">
    <source>
        <dbReference type="ARBA" id="ARBA00012438"/>
    </source>
</evidence>
<keyword evidence="5" id="KW-0597">Phosphoprotein</keyword>
<name>A0ABS6BN49_9CLOT</name>
<dbReference type="InterPro" id="IPR003594">
    <property type="entry name" value="HATPase_dom"/>
</dbReference>
<accession>A0ABS6BN49</accession>
<dbReference type="EMBL" id="JAHLDV010000002">
    <property type="protein sequence ID" value="MBU3158357.1"/>
    <property type="molecule type" value="Genomic_DNA"/>
</dbReference>
<comment type="subcellular location">
    <subcellularLocation>
        <location evidence="2">Cell membrane</location>
        <topology evidence="2">Multi-pass membrane protein</topology>
    </subcellularLocation>
</comment>
<evidence type="ECO:0000313" key="15">
    <source>
        <dbReference type="Proteomes" id="UP000776252"/>
    </source>
</evidence>
<keyword evidence="11 12" id="KW-0472">Membrane</keyword>
<keyword evidence="8 14" id="KW-0418">Kinase</keyword>
<keyword evidence="6" id="KW-0808">Transferase</keyword>
<dbReference type="Pfam" id="PF02518">
    <property type="entry name" value="HATPase_c"/>
    <property type="match status" value="1"/>
</dbReference>
<dbReference type="PANTHER" id="PTHR45528:SF1">
    <property type="entry name" value="SENSOR HISTIDINE KINASE CPXA"/>
    <property type="match status" value="1"/>
</dbReference>
<evidence type="ECO:0000259" key="13">
    <source>
        <dbReference type="PROSITE" id="PS50109"/>
    </source>
</evidence>
<comment type="catalytic activity">
    <reaction evidence="1">
        <text>ATP + protein L-histidine = ADP + protein N-phospho-L-histidine.</text>
        <dbReference type="EC" id="2.7.13.3"/>
    </reaction>
</comment>
<evidence type="ECO:0000313" key="14">
    <source>
        <dbReference type="EMBL" id="MBU3158357.1"/>
    </source>
</evidence>
<evidence type="ECO:0000256" key="4">
    <source>
        <dbReference type="ARBA" id="ARBA00022475"/>
    </source>
</evidence>
<dbReference type="InterPro" id="IPR050398">
    <property type="entry name" value="HssS/ArlS-like"/>
</dbReference>
<evidence type="ECO:0000256" key="7">
    <source>
        <dbReference type="ARBA" id="ARBA00022741"/>
    </source>
</evidence>
<dbReference type="GO" id="GO:0016301">
    <property type="term" value="F:kinase activity"/>
    <property type="evidence" value="ECO:0007669"/>
    <property type="project" value="UniProtKB-KW"/>
</dbReference>
<dbReference type="CDD" id="cd00082">
    <property type="entry name" value="HisKA"/>
    <property type="match status" value="1"/>
</dbReference>
<keyword evidence="4" id="KW-1003">Cell membrane</keyword>
<keyword evidence="9" id="KW-0067">ATP-binding</keyword>
<dbReference type="InterPro" id="IPR005467">
    <property type="entry name" value="His_kinase_dom"/>
</dbReference>
<evidence type="ECO:0000256" key="2">
    <source>
        <dbReference type="ARBA" id="ARBA00004651"/>
    </source>
</evidence>
<dbReference type="Proteomes" id="UP000776252">
    <property type="component" value="Unassembled WGS sequence"/>
</dbReference>
<evidence type="ECO:0000256" key="9">
    <source>
        <dbReference type="ARBA" id="ARBA00022840"/>
    </source>
</evidence>
<keyword evidence="7" id="KW-0547">Nucleotide-binding</keyword>
<organism evidence="14 15">
    <name type="scientific">Clostridium frigoris</name>
    <dbReference type="NCBI Taxonomy" id="205327"/>
    <lineage>
        <taxon>Bacteria</taxon>
        <taxon>Bacillati</taxon>
        <taxon>Bacillota</taxon>
        <taxon>Clostridia</taxon>
        <taxon>Eubacteriales</taxon>
        <taxon>Clostridiaceae</taxon>
        <taxon>Clostridium</taxon>
    </lineage>
</organism>
<sequence>MYSIRKKLSIILVASSIIAILLTSLFVNLSINNTFNKYLADNQTKRDIRIVEYFQEVYKRDGKWSKNSGSEMMHEAYMSNYCLTLLDNSKKQVWGMNPNDINEKAHLTKLNSENSGVYSSKYHEIKSGKNIVGYVVIGQYSSVLLSNDDINFKTSVNESIAISVIVTLLITILISLYISKQFSIPIKAVSDMSVDLSKGNFNSRSNSTSNITEIESLLTSINTLGEKLEQQDVIRKRLVSDISHEIRTPLNILQNNLEAMIDGLFPITIERLISLNDEVIRFGKLLNNLNTLKKFESEQIPLICEYIDVKEVIYSVCEDFSSLLKGKNIMLNYSVNNKVNYIILGDKDKLKQVFINLISNAVKFNRNDGYIDVTISKSNSKIMVNIKENGIGIKKEDLPFIFERLYRGDKSRHEIEGNGIGLTVVKNILLIHSASIEVKSEIGEGSEFIVKFKNVENT</sequence>
<proteinExistence type="predicted"/>
<dbReference type="SMART" id="SM00387">
    <property type="entry name" value="HATPase_c"/>
    <property type="match status" value="1"/>
</dbReference>